<keyword evidence="4" id="KW-1185">Reference proteome</keyword>
<dbReference type="Gene3D" id="3.30.1200.10">
    <property type="entry name" value="YggU-like"/>
    <property type="match status" value="1"/>
</dbReference>
<dbReference type="InterPro" id="IPR036591">
    <property type="entry name" value="YggU-like_sf"/>
</dbReference>
<dbReference type="HAMAP" id="MF_00634">
    <property type="entry name" value="UPF0235"/>
    <property type="match status" value="1"/>
</dbReference>
<sequence length="101" mass="10948">MFAVRVAPRAGRTAITGTMGEGANMVLKIALASPPVDGRANEALIAYLAGILDVSRADVAITTGERSKNKRIRIRGRSAEQVRHALEEHLVLRLRLCCHSM</sequence>
<proteinExistence type="inferred from homology"/>
<dbReference type="AlphaFoldDB" id="A0A841JYH6"/>
<comment type="similarity">
    <text evidence="1 2">Belongs to the UPF0235 family.</text>
</comment>
<organism evidence="3 4">
    <name type="scientific">Silvibacterium bohemicum</name>
    <dbReference type="NCBI Taxonomy" id="1577686"/>
    <lineage>
        <taxon>Bacteria</taxon>
        <taxon>Pseudomonadati</taxon>
        <taxon>Acidobacteriota</taxon>
        <taxon>Terriglobia</taxon>
        <taxon>Terriglobales</taxon>
        <taxon>Acidobacteriaceae</taxon>
        <taxon>Silvibacterium</taxon>
    </lineage>
</organism>
<accession>A0A841JYH6</accession>
<dbReference type="PANTHER" id="PTHR13420:SF7">
    <property type="entry name" value="UPF0235 PROTEIN C15ORF40"/>
    <property type="match status" value="1"/>
</dbReference>
<dbReference type="GO" id="GO:0005737">
    <property type="term" value="C:cytoplasm"/>
    <property type="evidence" value="ECO:0007669"/>
    <property type="project" value="TreeGrafter"/>
</dbReference>
<dbReference type="Pfam" id="PF02594">
    <property type="entry name" value="DUF167"/>
    <property type="match status" value="1"/>
</dbReference>
<dbReference type="SUPFAM" id="SSF69786">
    <property type="entry name" value="YggU-like"/>
    <property type="match status" value="1"/>
</dbReference>
<gene>
    <name evidence="3" type="ORF">HNQ77_004358</name>
</gene>
<dbReference type="EMBL" id="JACHEK010000009">
    <property type="protein sequence ID" value="MBB6146386.1"/>
    <property type="molecule type" value="Genomic_DNA"/>
</dbReference>
<evidence type="ECO:0000256" key="1">
    <source>
        <dbReference type="ARBA" id="ARBA00010364"/>
    </source>
</evidence>
<dbReference type="InterPro" id="IPR003746">
    <property type="entry name" value="DUF167"/>
</dbReference>
<name>A0A841JYH6_9BACT</name>
<protein>
    <recommendedName>
        <fullName evidence="2">UPF0235 protein HNQ77_004358</fullName>
    </recommendedName>
</protein>
<reference evidence="3 4" key="1">
    <citation type="submission" date="2020-08" db="EMBL/GenBank/DDBJ databases">
        <title>Genomic Encyclopedia of Type Strains, Phase IV (KMG-IV): sequencing the most valuable type-strain genomes for metagenomic binning, comparative biology and taxonomic classification.</title>
        <authorList>
            <person name="Goeker M."/>
        </authorList>
    </citation>
    <scope>NUCLEOTIDE SEQUENCE [LARGE SCALE GENOMIC DNA]</scope>
    <source>
        <strain evidence="3 4">DSM 103733</strain>
    </source>
</reference>
<comment type="caution">
    <text evidence="3">The sequence shown here is derived from an EMBL/GenBank/DDBJ whole genome shotgun (WGS) entry which is preliminary data.</text>
</comment>
<dbReference type="Proteomes" id="UP000538666">
    <property type="component" value="Unassembled WGS sequence"/>
</dbReference>
<dbReference type="NCBIfam" id="TIGR00251">
    <property type="entry name" value="DUF167 family protein"/>
    <property type="match status" value="1"/>
</dbReference>
<dbReference type="PANTHER" id="PTHR13420">
    <property type="entry name" value="UPF0235 PROTEIN C15ORF40"/>
    <property type="match status" value="1"/>
</dbReference>
<dbReference type="SMART" id="SM01152">
    <property type="entry name" value="DUF167"/>
    <property type="match status" value="1"/>
</dbReference>
<evidence type="ECO:0000313" key="4">
    <source>
        <dbReference type="Proteomes" id="UP000538666"/>
    </source>
</evidence>
<evidence type="ECO:0000313" key="3">
    <source>
        <dbReference type="EMBL" id="MBB6146386.1"/>
    </source>
</evidence>
<evidence type="ECO:0000256" key="2">
    <source>
        <dbReference type="HAMAP-Rule" id="MF_00634"/>
    </source>
</evidence>
<dbReference type="RefSeq" id="WP_231581146.1">
    <property type="nucleotide sequence ID" value="NZ_JACHEK010000009.1"/>
</dbReference>